<dbReference type="InterPro" id="IPR007621">
    <property type="entry name" value="TPM_dom"/>
</dbReference>
<keyword evidence="1" id="KW-0812">Transmembrane</keyword>
<evidence type="ECO:0000256" key="1">
    <source>
        <dbReference type="SAM" id="Phobius"/>
    </source>
</evidence>
<gene>
    <name evidence="3" type="ORF">GCM10009720_03420</name>
</gene>
<dbReference type="Proteomes" id="UP001501461">
    <property type="component" value="Unassembled WGS sequence"/>
</dbReference>
<proteinExistence type="predicted"/>
<dbReference type="Pfam" id="PF04536">
    <property type="entry name" value="TPM_phosphatase"/>
    <property type="match status" value="1"/>
</dbReference>
<accession>A0ABP5FHV9</accession>
<protein>
    <recommendedName>
        <fullName evidence="2">TPM domain-containing protein</fullName>
    </recommendedName>
</protein>
<evidence type="ECO:0000259" key="2">
    <source>
        <dbReference type="Pfam" id="PF04536"/>
    </source>
</evidence>
<keyword evidence="4" id="KW-1185">Reference proteome</keyword>
<name>A0ABP5FHV9_9MICC</name>
<dbReference type="EMBL" id="BAAAMN010000007">
    <property type="protein sequence ID" value="GAA2027030.1"/>
    <property type="molecule type" value="Genomic_DNA"/>
</dbReference>
<feature type="transmembrane region" description="Helical" evidence="1">
    <location>
        <begin position="170"/>
        <end position="190"/>
    </location>
</feature>
<feature type="domain" description="TPM" evidence="2">
    <location>
        <begin position="25"/>
        <end position="142"/>
    </location>
</feature>
<sequence>MLFMFGFVTPAQATEPVTIPPGTFVVDESDVLDSGEQDQLEQQVNQLQSEHGATAFLIFVPTFDKPSEPESWVAEVAEGKQLGTNDNILAIATEDRLYNFVSHSSGPFRQYQSPIDRELILPALSEDDWLGAAEGAVEGLAAAANGELSADVEETEFEEPSLGLGMIGNLLALGALLLIVVAIVAIVFWYRRSNKKQLPQRNAPLTNAAPADPRDDLPVQELRTQAGSALIQADDAIKVAEQEIGFAQASYGDKSVEMFQ</sequence>
<dbReference type="Gene3D" id="3.10.310.50">
    <property type="match status" value="1"/>
</dbReference>
<reference evidence="4" key="1">
    <citation type="journal article" date="2019" name="Int. J. Syst. Evol. Microbiol.">
        <title>The Global Catalogue of Microorganisms (GCM) 10K type strain sequencing project: providing services to taxonomists for standard genome sequencing and annotation.</title>
        <authorList>
            <consortium name="The Broad Institute Genomics Platform"/>
            <consortium name="The Broad Institute Genome Sequencing Center for Infectious Disease"/>
            <person name="Wu L."/>
            <person name="Ma J."/>
        </authorList>
    </citation>
    <scope>NUCLEOTIDE SEQUENCE [LARGE SCALE GENOMIC DNA]</scope>
    <source>
        <strain evidence="4">JCM 13595</strain>
    </source>
</reference>
<organism evidence="3 4">
    <name type="scientific">Yaniella flava</name>
    <dbReference type="NCBI Taxonomy" id="287930"/>
    <lineage>
        <taxon>Bacteria</taxon>
        <taxon>Bacillati</taxon>
        <taxon>Actinomycetota</taxon>
        <taxon>Actinomycetes</taxon>
        <taxon>Micrococcales</taxon>
        <taxon>Micrococcaceae</taxon>
        <taxon>Yaniella</taxon>
    </lineage>
</organism>
<evidence type="ECO:0000313" key="4">
    <source>
        <dbReference type="Proteomes" id="UP001501461"/>
    </source>
</evidence>
<keyword evidence="1" id="KW-0472">Membrane</keyword>
<comment type="caution">
    <text evidence="3">The sequence shown here is derived from an EMBL/GenBank/DDBJ whole genome shotgun (WGS) entry which is preliminary data.</text>
</comment>
<evidence type="ECO:0000313" key="3">
    <source>
        <dbReference type="EMBL" id="GAA2027030.1"/>
    </source>
</evidence>
<keyword evidence="1" id="KW-1133">Transmembrane helix</keyword>